<dbReference type="GO" id="GO:0046872">
    <property type="term" value="F:metal ion binding"/>
    <property type="evidence" value="ECO:0007669"/>
    <property type="project" value="InterPro"/>
</dbReference>
<comment type="pathway">
    <text evidence="4 5">Purine metabolism; IMP biosynthesis via de novo pathway; 5-amino-1-(5-phospho-D-ribosyl)imidazole-4-carboxylate from 5-amino-1-(5-phospho-D-ribosyl)imidazole (N5-CAIR route): step 1/2.</text>
</comment>
<dbReference type="NCBIfam" id="TIGR01161">
    <property type="entry name" value="purK"/>
    <property type="match status" value="1"/>
</dbReference>
<dbReference type="EC" id="6.3.4.18" evidence="4 5"/>
<feature type="binding site" evidence="4">
    <location>
        <position position="147"/>
    </location>
    <ligand>
        <name>ATP</name>
        <dbReference type="ChEBI" id="CHEBI:30616"/>
    </ligand>
</feature>
<dbReference type="GO" id="GO:0034028">
    <property type="term" value="F:5-(carboxyamino)imidazole ribonucleotide synthase activity"/>
    <property type="evidence" value="ECO:0007669"/>
    <property type="project" value="UniProtKB-UniRule"/>
</dbReference>
<dbReference type="InterPro" id="IPR040686">
    <property type="entry name" value="PurK_C"/>
</dbReference>
<dbReference type="Pfam" id="PF02222">
    <property type="entry name" value="ATP-grasp"/>
    <property type="match status" value="1"/>
</dbReference>
<comment type="function">
    <text evidence="4">Catalyzes the ATP-dependent conversion of 5-aminoimidazole ribonucleotide (AIR) and HCO(3)(-) to N5-carboxyaminoimidazole ribonucleotide (N5-CAIR).</text>
</comment>
<comment type="subunit">
    <text evidence="4 5">Homodimer.</text>
</comment>
<dbReference type="GO" id="GO:0005524">
    <property type="term" value="F:ATP binding"/>
    <property type="evidence" value="ECO:0007669"/>
    <property type="project" value="UniProtKB-UniRule"/>
</dbReference>
<feature type="binding site" evidence="4">
    <location>
        <position position="107"/>
    </location>
    <ligand>
        <name>ATP</name>
        <dbReference type="ChEBI" id="CHEBI:30616"/>
    </ligand>
</feature>
<gene>
    <name evidence="4 5" type="primary">purK</name>
    <name evidence="7" type="ORF">Kalk_13100</name>
</gene>
<dbReference type="SUPFAM" id="SSF51246">
    <property type="entry name" value="Rudiment single hybrid motif"/>
    <property type="match status" value="1"/>
</dbReference>
<feature type="binding site" evidence="4">
    <location>
        <position position="218"/>
    </location>
    <ligand>
        <name>ATP</name>
        <dbReference type="ChEBI" id="CHEBI:30616"/>
    </ligand>
</feature>
<sequence length="378" mass="41424">MQGAHVDHIAIIGCGQLARMMALEGLPLGISFSFVAQAEESTRAVAGLGAVCEWAPGMDSAALYAALGRPDVVTVEKEQVDTGMLRGLEAFCQVLPNGEALYQCQNRLRQKALLEAVGLPCTPYMPLAVEQDLRLAVQRFGLPLVIKHTEHGYDGKSQWLLRSDEDCDQWVAKYMVARDVSGCWLVERCMPFDRELSFLAVRGRDGSVRFYPPTQNQHRHSVLISSLAPAPDISEALRTEGQDGLGRLLSATDYVGVMAMECFDVGGQLWVNELAPRVHNSGHWTQRASLTSQFENHLRAIAGWPLGSTELEGGAAMLNLLGVPLDQAAMLRDGGCLNWYNKEVRPGRKVGHINIHDSNPQAAHARLSRLQEAIYGSI</sequence>
<evidence type="ECO:0000256" key="4">
    <source>
        <dbReference type="HAMAP-Rule" id="MF_01928"/>
    </source>
</evidence>
<keyword evidence="4 5" id="KW-0436">Ligase</keyword>
<name>A0A2K9LM00_9GAMM</name>
<dbReference type="Pfam" id="PF22660">
    <property type="entry name" value="RS_preATP-grasp-like"/>
    <property type="match status" value="1"/>
</dbReference>
<evidence type="ECO:0000256" key="2">
    <source>
        <dbReference type="ARBA" id="ARBA00022755"/>
    </source>
</evidence>
<reference evidence="8" key="1">
    <citation type="submission" date="2017-08" db="EMBL/GenBank/DDBJ databases">
        <title>Direct submision.</title>
        <authorList>
            <person name="Kim S.-J."/>
            <person name="Rhee S.-K."/>
        </authorList>
    </citation>
    <scope>NUCLEOTIDE SEQUENCE [LARGE SCALE GENOMIC DNA]</scope>
    <source>
        <strain evidence="8">GI5</strain>
    </source>
</reference>
<dbReference type="InterPro" id="IPR013815">
    <property type="entry name" value="ATP_grasp_subdomain_1"/>
</dbReference>
<comment type="catalytic activity">
    <reaction evidence="4 5">
        <text>5-amino-1-(5-phospho-beta-D-ribosyl)imidazole + hydrogencarbonate + ATP = 5-carboxyamino-1-(5-phospho-D-ribosyl)imidazole + ADP + phosphate + 2 H(+)</text>
        <dbReference type="Rhea" id="RHEA:19317"/>
        <dbReference type="ChEBI" id="CHEBI:15378"/>
        <dbReference type="ChEBI" id="CHEBI:17544"/>
        <dbReference type="ChEBI" id="CHEBI:30616"/>
        <dbReference type="ChEBI" id="CHEBI:43474"/>
        <dbReference type="ChEBI" id="CHEBI:58730"/>
        <dbReference type="ChEBI" id="CHEBI:137981"/>
        <dbReference type="ChEBI" id="CHEBI:456216"/>
        <dbReference type="EC" id="6.3.4.18"/>
    </reaction>
</comment>
<dbReference type="InterPro" id="IPR054350">
    <property type="entry name" value="PurT/PurK_preATP-grasp"/>
</dbReference>
<accession>A0A2K9LM00</accession>
<dbReference type="Gene3D" id="3.40.50.20">
    <property type="match status" value="1"/>
</dbReference>
<keyword evidence="2 4" id="KW-0658">Purine biosynthesis</keyword>
<evidence type="ECO:0000256" key="3">
    <source>
        <dbReference type="ARBA" id="ARBA00022840"/>
    </source>
</evidence>
<dbReference type="HAMAP" id="MF_01928">
    <property type="entry name" value="PurK"/>
    <property type="match status" value="1"/>
</dbReference>
<dbReference type="GO" id="GO:0005829">
    <property type="term" value="C:cytosol"/>
    <property type="evidence" value="ECO:0007669"/>
    <property type="project" value="TreeGrafter"/>
</dbReference>
<feature type="binding site" evidence="4">
    <location>
        <begin position="272"/>
        <end position="273"/>
    </location>
    <ligand>
        <name>ATP</name>
        <dbReference type="ChEBI" id="CHEBI:30616"/>
    </ligand>
</feature>
<protein>
    <recommendedName>
        <fullName evidence="4 5">N5-carboxyaminoimidazole ribonucleotide synthase</fullName>
        <shortName evidence="4 5">N5-CAIR synthase</shortName>
        <ecNumber evidence="4 5">6.3.4.18</ecNumber>
    </recommendedName>
    <alternativeName>
        <fullName evidence="4 5">5-(carboxyamino)imidazole ribonucleotide synthetase</fullName>
    </alternativeName>
</protein>
<feature type="binding site" evidence="4">
    <location>
        <position position="195"/>
    </location>
    <ligand>
        <name>ATP</name>
        <dbReference type="ChEBI" id="CHEBI:30616"/>
    </ligand>
</feature>
<evidence type="ECO:0000256" key="1">
    <source>
        <dbReference type="ARBA" id="ARBA00022741"/>
    </source>
</evidence>
<dbReference type="GO" id="GO:0004638">
    <property type="term" value="F:phosphoribosylaminoimidazole carboxylase activity"/>
    <property type="evidence" value="ECO:0007669"/>
    <property type="project" value="InterPro"/>
</dbReference>
<dbReference type="SUPFAM" id="SSF56059">
    <property type="entry name" value="Glutathione synthetase ATP-binding domain-like"/>
    <property type="match status" value="1"/>
</dbReference>
<feature type="domain" description="ATP-grasp" evidence="6">
    <location>
        <begin position="111"/>
        <end position="302"/>
    </location>
</feature>
<dbReference type="InterPro" id="IPR005875">
    <property type="entry name" value="PurK"/>
</dbReference>
<dbReference type="Pfam" id="PF17769">
    <property type="entry name" value="PurK_C"/>
    <property type="match status" value="1"/>
</dbReference>
<dbReference type="Gene3D" id="3.30.470.20">
    <property type="entry name" value="ATP-grasp fold, B domain"/>
    <property type="match status" value="1"/>
</dbReference>
<keyword evidence="8" id="KW-1185">Reference proteome</keyword>
<dbReference type="InterPro" id="IPR003135">
    <property type="entry name" value="ATP-grasp_carboxylate-amine"/>
</dbReference>
<evidence type="ECO:0000259" key="6">
    <source>
        <dbReference type="PROSITE" id="PS50975"/>
    </source>
</evidence>
<dbReference type="EMBL" id="CP022684">
    <property type="protein sequence ID" value="AUM13302.1"/>
    <property type="molecule type" value="Genomic_DNA"/>
</dbReference>
<dbReference type="KEGG" id="kak:Kalk_13100"/>
<organism evidence="7 8">
    <name type="scientific">Ketobacter alkanivorans</name>
    <dbReference type="NCBI Taxonomy" id="1917421"/>
    <lineage>
        <taxon>Bacteria</taxon>
        <taxon>Pseudomonadati</taxon>
        <taxon>Pseudomonadota</taxon>
        <taxon>Gammaproteobacteria</taxon>
        <taxon>Pseudomonadales</taxon>
        <taxon>Ketobacteraceae</taxon>
        <taxon>Ketobacter</taxon>
    </lineage>
</organism>
<dbReference type="Proteomes" id="UP000235116">
    <property type="component" value="Chromosome"/>
</dbReference>
<dbReference type="PROSITE" id="PS50975">
    <property type="entry name" value="ATP_GRASP"/>
    <property type="match status" value="1"/>
</dbReference>
<dbReference type="SUPFAM" id="SSF52440">
    <property type="entry name" value="PreATP-grasp domain"/>
    <property type="match status" value="1"/>
</dbReference>
<proteinExistence type="inferred from homology"/>
<dbReference type="InterPro" id="IPR011054">
    <property type="entry name" value="Rudment_hybrid_motif"/>
</dbReference>
<dbReference type="GO" id="GO:0006189">
    <property type="term" value="P:'de novo' IMP biosynthetic process"/>
    <property type="evidence" value="ECO:0007669"/>
    <property type="project" value="UniProtKB-UniRule"/>
</dbReference>
<dbReference type="UniPathway" id="UPA00074">
    <property type="reaction ID" value="UER00942"/>
</dbReference>
<dbReference type="OrthoDB" id="9804625at2"/>
<comment type="caution">
    <text evidence="4">Lacks conserved residue(s) required for the propagation of feature annotation.</text>
</comment>
<comment type="function">
    <text evidence="5">Catalyzes the ATP-dependent conversion of 5-aminoimidazole ribonucleotide (AIR) and HCO(3)- to N5-carboxyaminoimidazole ribonucleotide (N5-CAIR).</text>
</comment>
<evidence type="ECO:0000256" key="5">
    <source>
        <dbReference type="RuleBase" id="RU361200"/>
    </source>
</evidence>
<evidence type="ECO:0000313" key="7">
    <source>
        <dbReference type="EMBL" id="AUM13302.1"/>
    </source>
</evidence>
<dbReference type="AlphaFoldDB" id="A0A2K9LM00"/>
<dbReference type="InterPro" id="IPR016185">
    <property type="entry name" value="PreATP-grasp_dom_sf"/>
</dbReference>
<dbReference type="RefSeq" id="WP_101894680.1">
    <property type="nucleotide sequence ID" value="NZ_CP022684.1"/>
</dbReference>
<evidence type="ECO:0000313" key="8">
    <source>
        <dbReference type="Proteomes" id="UP000235116"/>
    </source>
</evidence>
<dbReference type="InterPro" id="IPR011761">
    <property type="entry name" value="ATP-grasp"/>
</dbReference>
<dbReference type="Gene3D" id="3.30.1490.20">
    <property type="entry name" value="ATP-grasp fold, A domain"/>
    <property type="match status" value="1"/>
</dbReference>
<keyword evidence="3 4" id="KW-0067">ATP-binding</keyword>
<dbReference type="PANTHER" id="PTHR11609:SF5">
    <property type="entry name" value="PHOSPHORIBOSYLAMINOIMIDAZOLE CARBOXYLASE"/>
    <property type="match status" value="1"/>
</dbReference>
<keyword evidence="1 4" id="KW-0547">Nucleotide-binding</keyword>
<dbReference type="PANTHER" id="PTHR11609">
    <property type="entry name" value="PURINE BIOSYNTHESIS PROTEIN 6/7, PUR6/7"/>
    <property type="match status" value="1"/>
</dbReference>
<comment type="similarity">
    <text evidence="4 5">Belongs to the PurK/PurT family.</text>
</comment>
<dbReference type="NCBIfam" id="NF004679">
    <property type="entry name" value="PRK06019.1-5"/>
    <property type="match status" value="1"/>
</dbReference>